<evidence type="ECO:0000313" key="2">
    <source>
        <dbReference type="EMBL" id="KXJ88081.1"/>
    </source>
</evidence>
<dbReference type="EMBL" id="KQ964259">
    <property type="protein sequence ID" value="KXJ88081.1"/>
    <property type="molecule type" value="Genomic_DNA"/>
</dbReference>
<sequence length="295" mass="32424">MPRPVPSPPYQDSLVQALDALSPADIIQSQRLLSSFTNFLARGSTHDVSALLHAAGRAAHRSQNAGISASQDKSARASTPHGPSTNRSSSSTVSENVLDPITTPKDIQLSARKGSGGSIGNMSLLQTEDPLRMASIFFRARVPTKQRIIGLLRVTEGILKAPKHPASFYRDLWSRQSPDIWTSGSGCSIATSTKSRLSRLFRGMKIIERESDRFASATRLSLMFLAHDIDVIKDQDWELDQGQSRQNAAVQFVARQLAVDPGEIKKEWRRGRNYMKLLMTFGPASLLELGNGVNW</sequence>
<organism evidence="2 3">
    <name type="scientific">Microdochium bolleyi</name>
    <dbReference type="NCBI Taxonomy" id="196109"/>
    <lineage>
        <taxon>Eukaryota</taxon>
        <taxon>Fungi</taxon>
        <taxon>Dikarya</taxon>
        <taxon>Ascomycota</taxon>
        <taxon>Pezizomycotina</taxon>
        <taxon>Sordariomycetes</taxon>
        <taxon>Xylariomycetidae</taxon>
        <taxon>Xylariales</taxon>
        <taxon>Microdochiaceae</taxon>
        <taxon>Microdochium</taxon>
    </lineage>
</organism>
<evidence type="ECO:0000256" key="1">
    <source>
        <dbReference type="SAM" id="MobiDB-lite"/>
    </source>
</evidence>
<evidence type="ECO:0000313" key="3">
    <source>
        <dbReference type="Proteomes" id="UP000070501"/>
    </source>
</evidence>
<accession>A0A136IT30</accession>
<dbReference type="Proteomes" id="UP000070501">
    <property type="component" value="Unassembled WGS sequence"/>
</dbReference>
<dbReference type="AlphaFoldDB" id="A0A136IT30"/>
<feature type="compositionally biased region" description="Polar residues" evidence="1">
    <location>
        <begin position="63"/>
        <end position="72"/>
    </location>
</feature>
<name>A0A136IT30_9PEZI</name>
<dbReference type="InParanoid" id="A0A136IT30"/>
<feature type="region of interest" description="Disordered" evidence="1">
    <location>
        <begin position="62"/>
        <end position="113"/>
    </location>
</feature>
<dbReference type="OrthoDB" id="3491794at2759"/>
<proteinExistence type="predicted"/>
<feature type="compositionally biased region" description="Low complexity" evidence="1">
    <location>
        <begin position="84"/>
        <end position="97"/>
    </location>
</feature>
<gene>
    <name evidence="2" type="ORF">Micbo1qcDRAFT_178247</name>
</gene>
<dbReference type="STRING" id="196109.A0A136IT30"/>
<keyword evidence="3" id="KW-1185">Reference proteome</keyword>
<protein>
    <submittedName>
        <fullName evidence="2">Uncharacterized protein</fullName>
    </submittedName>
</protein>
<reference evidence="3" key="1">
    <citation type="submission" date="2016-02" db="EMBL/GenBank/DDBJ databases">
        <title>Draft genome sequence of Microdochium bolleyi, a fungal endophyte of beachgrass.</title>
        <authorList>
            <consortium name="DOE Joint Genome Institute"/>
            <person name="David A.S."/>
            <person name="May G."/>
            <person name="Haridas S."/>
            <person name="Lim J."/>
            <person name="Wang M."/>
            <person name="Labutti K."/>
            <person name="Lipzen A."/>
            <person name="Barry K."/>
            <person name="Grigoriev I.V."/>
        </authorList>
    </citation>
    <scope>NUCLEOTIDE SEQUENCE [LARGE SCALE GENOMIC DNA]</scope>
    <source>
        <strain evidence="3">J235TASD1</strain>
    </source>
</reference>